<sequence length="235" mass="25605">MQDRTTIRACRLLSATLLAVSLQACGAYQASTTEPPPAAAAQAVPPPAQPLVFPPGRPPTRFDPSTSDAWVWRKVEAREMRGAASARAAVEGFYRMHVARSASGIPDGKDIDAYRRWLSASIVQGFALGALERDKAIAENPDMKPPYIEGDMFSSLFEGLTSFEVLPQAEQSGERATFAMRFSYKDRSGQSDWTDRVVVIREDGRWVVDDVLYGGDWGFAAQGSLSTSLPAEEGK</sequence>
<proteinExistence type="predicted"/>
<gene>
    <name evidence="2" type="ORF">H9L16_08750</name>
</gene>
<reference evidence="2 3" key="1">
    <citation type="submission" date="2020-08" db="EMBL/GenBank/DDBJ databases">
        <title>Genome sequence of Thermomonas carbonis KCTC 42013T.</title>
        <authorList>
            <person name="Hyun D.-W."/>
            <person name="Bae J.-W."/>
        </authorList>
    </citation>
    <scope>NUCLEOTIDE SEQUENCE [LARGE SCALE GENOMIC DNA]</scope>
    <source>
        <strain evidence="2 3">KCTC 42013</strain>
    </source>
</reference>
<dbReference type="Proteomes" id="UP000515804">
    <property type="component" value="Chromosome"/>
</dbReference>
<protein>
    <recommendedName>
        <fullName evidence="4">DUF3828 domain-containing protein</fullName>
    </recommendedName>
</protein>
<evidence type="ECO:0000313" key="3">
    <source>
        <dbReference type="Proteomes" id="UP000515804"/>
    </source>
</evidence>
<evidence type="ECO:0000313" key="2">
    <source>
        <dbReference type="EMBL" id="QNN68830.1"/>
    </source>
</evidence>
<organism evidence="2 3">
    <name type="scientific">Thermomonas carbonis</name>
    <dbReference type="NCBI Taxonomy" id="1463158"/>
    <lineage>
        <taxon>Bacteria</taxon>
        <taxon>Pseudomonadati</taxon>
        <taxon>Pseudomonadota</taxon>
        <taxon>Gammaproteobacteria</taxon>
        <taxon>Lysobacterales</taxon>
        <taxon>Lysobacteraceae</taxon>
        <taxon>Thermomonas</taxon>
    </lineage>
</organism>
<dbReference type="EMBL" id="CP060719">
    <property type="protein sequence ID" value="QNN68830.1"/>
    <property type="molecule type" value="Genomic_DNA"/>
</dbReference>
<evidence type="ECO:0000256" key="1">
    <source>
        <dbReference type="SAM" id="SignalP"/>
    </source>
</evidence>
<keyword evidence="3" id="KW-1185">Reference proteome</keyword>
<keyword evidence="1" id="KW-0732">Signal</keyword>
<dbReference type="KEGG" id="tcn:H9L16_08750"/>
<feature type="chain" id="PRO_5028978626" description="DUF3828 domain-containing protein" evidence="1">
    <location>
        <begin position="27"/>
        <end position="235"/>
    </location>
</feature>
<name>A0A7G9SLV5_9GAMM</name>
<dbReference type="RefSeq" id="WP_187551354.1">
    <property type="nucleotide sequence ID" value="NZ_BMZL01000002.1"/>
</dbReference>
<accession>A0A7G9SLV5</accession>
<evidence type="ECO:0008006" key="4">
    <source>
        <dbReference type="Google" id="ProtNLM"/>
    </source>
</evidence>
<dbReference type="PROSITE" id="PS51257">
    <property type="entry name" value="PROKAR_LIPOPROTEIN"/>
    <property type="match status" value="1"/>
</dbReference>
<feature type="signal peptide" evidence="1">
    <location>
        <begin position="1"/>
        <end position="26"/>
    </location>
</feature>
<dbReference type="AlphaFoldDB" id="A0A7G9SLV5"/>